<reference evidence="1 2" key="1">
    <citation type="submission" date="2019-05" db="EMBL/GenBank/DDBJ databases">
        <title>Another draft genome of Portunus trituberculatus and its Hox gene families provides insights of decapod evolution.</title>
        <authorList>
            <person name="Jeong J.-H."/>
            <person name="Song I."/>
            <person name="Kim S."/>
            <person name="Choi T."/>
            <person name="Kim D."/>
            <person name="Ryu S."/>
            <person name="Kim W."/>
        </authorList>
    </citation>
    <scope>NUCLEOTIDE SEQUENCE [LARGE SCALE GENOMIC DNA]</scope>
    <source>
        <tissue evidence="1">Muscle</tissue>
    </source>
</reference>
<dbReference type="Proteomes" id="UP000324222">
    <property type="component" value="Unassembled WGS sequence"/>
</dbReference>
<keyword evidence="2" id="KW-1185">Reference proteome</keyword>
<evidence type="ECO:0000313" key="2">
    <source>
        <dbReference type="Proteomes" id="UP000324222"/>
    </source>
</evidence>
<dbReference type="AlphaFoldDB" id="A0A5B7ID98"/>
<proteinExistence type="predicted"/>
<gene>
    <name evidence="1" type="ORF">E2C01_074837</name>
</gene>
<accession>A0A5B7ID98</accession>
<name>A0A5B7ID98_PORTR</name>
<comment type="caution">
    <text evidence="1">The sequence shown here is derived from an EMBL/GenBank/DDBJ whole genome shotgun (WGS) entry which is preliminary data.</text>
</comment>
<organism evidence="1 2">
    <name type="scientific">Portunus trituberculatus</name>
    <name type="common">Swimming crab</name>
    <name type="synonym">Neptunus trituberculatus</name>
    <dbReference type="NCBI Taxonomy" id="210409"/>
    <lineage>
        <taxon>Eukaryota</taxon>
        <taxon>Metazoa</taxon>
        <taxon>Ecdysozoa</taxon>
        <taxon>Arthropoda</taxon>
        <taxon>Crustacea</taxon>
        <taxon>Multicrustacea</taxon>
        <taxon>Malacostraca</taxon>
        <taxon>Eumalacostraca</taxon>
        <taxon>Eucarida</taxon>
        <taxon>Decapoda</taxon>
        <taxon>Pleocyemata</taxon>
        <taxon>Brachyura</taxon>
        <taxon>Eubrachyura</taxon>
        <taxon>Portunoidea</taxon>
        <taxon>Portunidae</taxon>
        <taxon>Portuninae</taxon>
        <taxon>Portunus</taxon>
    </lineage>
</organism>
<evidence type="ECO:0000313" key="1">
    <source>
        <dbReference type="EMBL" id="MPC80263.1"/>
    </source>
</evidence>
<protein>
    <submittedName>
        <fullName evidence="1">Uncharacterized protein</fullName>
    </submittedName>
</protein>
<sequence>MQGEGMTVVLRYQGAGEWMEHEDNCIPPLFMTISWCHAWPDLQYGQLDAAPPAVMNGKWPVECLSSILNDCDVSISISISISEWKCGYVGRDSVKCLEGSDGNEACDECGGGVCAERGAGEEVQQVKEAAGTLHSLLSAAFAELIGLF</sequence>
<dbReference type="EMBL" id="VSRR010053526">
    <property type="protein sequence ID" value="MPC80263.1"/>
    <property type="molecule type" value="Genomic_DNA"/>
</dbReference>